<reference evidence="3" key="2">
    <citation type="submission" date="2015-08" db="UniProtKB">
        <authorList>
            <consortium name="WormBaseParasite"/>
        </authorList>
    </citation>
    <scope>IDENTIFICATION</scope>
</reference>
<proteinExistence type="predicted"/>
<organism evidence="2 3">
    <name type="scientific">Strongyloides venezuelensis</name>
    <name type="common">Threadworm</name>
    <dbReference type="NCBI Taxonomy" id="75913"/>
    <lineage>
        <taxon>Eukaryota</taxon>
        <taxon>Metazoa</taxon>
        <taxon>Ecdysozoa</taxon>
        <taxon>Nematoda</taxon>
        <taxon>Chromadorea</taxon>
        <taxon>Rhabditida</taxon>
        <taxon>Tylenchina</taxon>
        <taxon>Panagrolaimomorpha</taxon>
        <taxon>Strongyloidoidea</taxon>
        <taxon>Strongyloididae</taxon>
        <taxon>Strongyloides</taxon>
    </lineage>
</organism>
<feature type="compositionally biased region" description="Basic residues" evidence="1">
    <location>
        <begin position="85"/>
        <end position="112"/>
    </location>
</feature>
<feature type="compositionally biased region" description="Basic and acidic residues" evidence="1">
    <location>
        <begin position="113"/>
        <end position="137"/>
    </location>
</feature>
<dbReference type="AlphaFoldDB" id="A0A0K0F3S3"/>
<dbReference type="Proteomes" id="UP000035680">
    <property type="component" value="Unassembled WGS sequence"/>
</dbReference>
<reference evidence="2" key="1">
    <citation type="submission" date="2014-07" db="EMBL/GenBank/DDBJ databases">
        <authorList>
            <person name="Martin A.A"/>
            <person name="De Silva N."/>
        </authorList>
    </citation>
    <scope>NUCLEOTIDE SEQUENCE</scope>
</reference>
<sequence length="291" mass="32831">MYYLKKIFFILTVLHNCNTFSHRFQKQDSNDLIVHDLSSQMGLPVHSNNVLFLKPSLVNNDLLGMNRRIKRRSITKPPGIDEPSKKKKKGKKNKDSKKGKNDKKKGNKKSKKGKDSDNDKDDKKVDSKESEKDKKTESTVVTNEEISSTNTTNSEVVSETLSDVRNTSETVTEESSVETTSVKEEPVDVSIEQVDDSNKSDLIEEIMTKVVEDSDGKNETISETSSHESTEDSVLSTENSSLTTVDQDNGVSKSPIVNTSVVDEKTDQNKTESFFKKMKRMIFVIVLKFRH</sequence>
<name>A0A0K0F3S3_STRVS</name>
<evidence type="ECO:0000313" key="3">
    <source>
        <dbReference type="WBParaSite" id="SVE_0345700.1"/>
    </source>
</evidence>
<feature type="region of interest" description="Disordered" evidence="1">
    <location>
        <begin position="68"/>
        <end position="256"/>
    </location>
</feature>
<dbReference type="WBParaSite" id="SVE_0345700.1">
    <property type="protein sequence ID" value="SVE_0345700.1"/>
    <property type="gene ID" value="SVE_0345700"/>
</dbReference>
<evidence type="ECO:0000313" key="2">
    <source>
        <dbReference type="Proteomes" id="UP000035680"/>
    </source>
</evidence>
<keyword evidence="2" id="KW-1185">Reference proteome</keyword>
<feature type="compositionally biased region" description="Low complexity" evidence="1">
    <location>
        <begin position="141"/>
        <end position="160"/>
    </location>
</feature>
<accession>A0A0K0F3S3</accession>
<feature type="compositionally biased region" description="Polar residues" evidence="1">
    <location>
        <begin position="232"/>
        <end position="256"/>
    </location>
</feature>
<evidence type="ECO:0000256" key="1">
    <source>
        <dbReference type="SAM" id="MobiDB-lite"/>
    </source>
</evidence>
<feature type="compositionally biased region" description="Basic and acidic residues" evidence="1">
    <location>
        <begin position="196"/>
        <end position="230"/>
    </location>
</feature>
<protein>
    <submittedName>
        <fullName evidence="3">Fam-c protein</fullName>
    </submittedName>
</protein>